<feature type="compositionally biased region" description="Low complexity" evidence="1">
    <location>
        <begin position="130"/>
        <end position="141"/>
    </location>
</feature>
<dbReference type="EMBL" id="CP000138">
    <property type="protein sequence ID" value="ABC94376.1"/>
    <property type="molecule type" value="Genomic_DNA"/>
</dbReference>
<dbReference type="AlphaFoldDB" id="Q2JYG0"/>
<evidence type="ECO:0000313" key="3">
    <source>
        <dbReference type="Proteomes" id="UP000001936"/>
    </source>
</evidence>
<sequence>MTLAVSCDEASVAWRSERGRRHHQWRRRRNAGRLRRSIAAHRAAGGLAAGNLLGAGGNCRRDKAVDRAFRSLDRPQPDGSGDAAERGDGGAIHGGGKPAGGGGCESRPPDCPLQARRRPDGAARHHIRKPPGAFAGAGPRPQARRRLRRKSCDGSCRSIVGGVLRRSDWPNSLP</sequence>
<geneLocation type="plasmid" evidence="2 3">
    <name>p42f</name>
</geneLocation>
<dbReference type="KEGG" id="ret:RHE_PF00486"/>
<dbReference type="Proteomes" id="UP000001936">
    <property type="component" value="Plasmid p42f"/>
</dbReference>
<protein>
    <submittedName>
        <fullName evidence="2">Methyl-accepting chemotaxis protein</fullName>
    </submittedName>
</protein>
<evidence type="ECO:0000256" key="1">
    <source>
        <dbReference type="SAM" id="MobiDB-lite"/>
    </source>
</evidence>
<name>Q2JYG0_RHIEC</name>
<accession>Q2JYG0</accession>
<keyword evidence="2" id="KW-0614">Plasmid</keyword>
<evidence type="ECO:0000313" key="2">
    <source>
        <dbReference type="EMBL" id="ABC94376.1"/>
    </source>
</evidence>
<gene>
    <name evidence="2" type="ordered locus">RHE_PF00486</name>
</gene>
<feature type="region of interest" description="Disordered" evidence="1">
    <location>
        <begin position="66"/>
        <end position="151"/>
    </location>
</feature>
<dbReference type="HOGENOM" id="CLU_1538826_0_0_5"/>
<proteinExistence type="predicted"/>
<keyword evidence="3" id="KW-1185">Reference proteome</keyword>
<reference evidence="2 3" key="1">
    <citation type="journal article" date="2006" name="Proc. Natl. Acad. Sci. U.S.A.">
        <title>The partitioned Rhizobium etli genome: genetic and metabolic redundancy in seven interacting replicons.</title>
        <authorList>
            <person name="Gonzalez V."/>
            <person name="Santamaria R.I."/>
            <person name="Bustos P."/>
            <person name="Hernandez-Gonzalez I."/>
            <person name="Medrano-Soto A."/>
            <person name="Moreno-Hagelsieb G."/>
            <person name="Janga S.C."/>
            <person name="Ramirez M.A."/>
            <person name="Jimenez-Jacinto V."/>
            <person name="Collado-Vides J."/>
            <person name="Davila G."/>
        </authorList>
    </citation>
    <scope>NUCLEOTIDE SEQUENCE [LARGE SCALE GENOMIC DNA]</scope>
    <source>
        <strain evidence="3">ATCC 51251 / DSM 11541 / JCM 21823 / NBRC 15573 / CFN 42</strain>
    </source>
</reference>
<organism evidence="2 3">
    <name type="scientific">Rhizobium etli (strain ATCC 51251 / DSM 11541 / JCM 21823 / NBRC 15573 / CFN 42)</name>
    <dbReference type="NCBI Taxonomy" id="347834"/>
    <lineage>
        <taxon>Bacteria</taxon>
        <taxon>Pseudomonadati</taxon>
        <taxon>Pseudomonadota</taxon>
        <taxon>Alphaproteobacteria</taxon>
        <taxon>Hyphomicrobiales</taxon>
        <taxon>Rhizobiaceae</taxon>
        <taxon>Rhizobium/Agrobacterium group</taxon>
        <taxon>Rhizobium</taxon>
    </lineage>
</organism>
<feature type="compositionally biased region" description="Basic and acidic residues" evidence="1">
    <location>
        <begin position="66"/>
        <end position="76"/>
    </location>
</feature>
<feature type="compositionally biased region" description="Gly residues" evidence="1">
    <location>
        <begin position="89"/>
        <end position="104"/>
    </location>
</feature>